<gene>
    <name evidence="3" type="ORF">B0H16DRAFT_1461966</name>
</gene>
<comment type="caution">
    <text evidence="3">The sequence shown here is derived from an EMBL/GenBank/DDBJ whole genome shotgun (WGS) entry which is preliminary data.</text>
</comment>
<keyword evidence="4" id="KW-1185">Reference proteome</keyword>
<proteinExistence type="predicted"/>
<keyword evidence="2" id="KW-0732">Signal</keyword>
<dbReference type="EMBL" id="JARKIB010000076">
    <property type="protein sequence ID" value="KAJ7747485.1"/>
    <property type="molecule type" value="Genomic_DNA"/>
</dbReference>
<evidence type="ECO:0000313" key="3">
    <source>
        <dbReference type="EMBL" id="KAJ7747485.1"/>
    </source>
</evidence>
<evidence type="ECO:0000256" key="1">
    <source>
        <dbReference type="SAM" id="MobiDB-lite"/>
    </source>
</evidence>
<evidence type="ECO:0000256" key="2">
    <source>
        <dbReference type="SAM" id="SignalP"/>
    </source>
</evidence>
<dbReference type="AlphaFoldDB" id="A0AAD7IRT2"/>
<feature type="compositionally biased region" description="Polar residues" evidence="1">
    <location>
        <begin position="107"/>
        <end position="117"/>
    </location>
</feature>
<feature type="chain" id="PRO_5041901808" evidence="2">
    <location>
        <begin position="19"/>
        <end position="153"/>
    </location>
</feature>
<organism evidence="3 4">
    <name type="scientific">Mycena metata</name>
    <dbReference type="NCBI Taxonomy" id="1033252"/>
    <lineage>
        <taxon>Eukaryota</taxon>
        <taxon>Fungi</taxon>
        <taxon>Dikarya</taxon>
        <taxon>Basidiomycota</taxon>
        <taxon>Agaricomycotina</taxon>
        <taxon>Agaricomycetes</taxon>
        <taxon>Agaricomycetidae</taxon>
        <taxon>Agaricales</taxon>
        <taxon>Marasmiineae</taxon>
        <taxon>Mycenaceae</taxon>
        <taxon>Mycena</taxon>
    </lineage>
</organism>
<dbReference type="Proteomes" id="UP001215598">
    <property type="component" value="Unassembled WGS sequence"/>
</dbReference>
<accession>A0AAD7IRT2</accession>
<sequence length="153" mass="16777">MAWHSIVSLLMRLPRLLCSQPPSCHLPLPGECVESDFSFPRPPPAGLEIEDDASKALATRLSGTGSEGGGTRDAGDRILPRRWAVRSESLRARMIVSIGSYKDKNIYTPSDQPSRNVAETLPKHKSSNPSSLLKSAIQRTFPATSPQHFKDIE</sequence>
<feature type="region of interest" description="Disordered" evidence="1">
    <location>
        <begin position="105"/>
        <end position="134"/>
    </location>
</feature>
<name>A0AAD7IRT2_9AGAR</name>
<reference evidence="3" key="1">
    <citation type="submission" date="2023-03" db="EMBL/GenBank/DDBJ databases">
        <title>Massive genome expansion in bonnet fungi (Mycena s.s.) driven by repeated elements and novel gene families across ecological guilds.</title>
        <authorList>
            <consortium name="Lawrence Berkeley National Laboratory"/>
            <person name="Harder C.B."/>
            <person name="Miyauchi S."/>
            <person name="Viragh M."/>
            <person name="Kuo A."/>
            <person name="Thoen E."/>
            <person name="Andreopoulos B."/>
            <person name="Lu D."/>
            <person name="Skrede I."/>
            <person name="Drula E."/>
            <person name="Henrissat B."/>
            <person name="Morin E."/>
            <person name="Kohler A."/>
            <person name="Barry K."/>
            <person name="LaButti K."/>
            <person name="Morin E."/>
            <person name="Salamov A."/>
            <person name="Lipzen A."/>
            <person name="Mereny Z."/>
            <person name="Hegedus B."/>
            <person name="Baldrian P."/>
            <person name="Stursova M."/>
            <person name="Weitz H."/>
            <person name="Taylor A."/>
            <person name="Grigoriev I.V."/>
            <person name="Nagy L.G."/>
            <person name="Martin F."/>
            <person name="Kauserud H."/>
        </authorList>
    </citation>
    <scope>NUCLEOTIDE SEQUENCE</scope>
    <source>
        <strain evidence="3">CBHHK182m</strain>
    </source>
</reference>
<evidence type="ECO:0000313" key="4">
    <source>
        <dbReference type="Proteomes" id="UP001215598"/>
    </source>
</evidence>
<feature type="signal peptide" evidence="2">
    <location>
        <begin position="1"/>
        <end position="18"/>
    </location>
</feature>
<protein>
    <submittedName>
        <fullName evidence="3">Uncharacterized protein</fullName>
    </submittedName>
</protein>